<keyword evidence="5 7" id="KW-0472">Membrane</keyword>
<comment type="subcellular location">
    <subcellularLocation>
        <location evidence="1">Membrane</location>
        <topology evidence="1">Multi-pass membrane protein</topology>
    </subcellularLocation>
</comment>
<feature type="transmembrane region" description="Helical" evidence="7">
    <location>
        <begin position="15"/>
        <end position="37"/>
    </location>
</feature>
<feature type="transmembrane region" description="Helical" evidence="7">
    <location>
        <begin position="95"/>
        <end position="114"/>
    </location>
</feature>
<reference evidence="8" key="1">
    <citation type="submission" date="2021-01" db="EMBL/GenBank/DDBJ databases">
        <authorList>
            <person name="Corre E."/>
            <person name="Pelletier E."/>
            <person name="Niang G."/>
            <person name="Scheremetjew M."/>
            <person name="Finn R."/>
            <person name="Kale V."/>
            <person name="Holt S."/>
            <person name="Cochrane G."/>
            <person name="Meng A."/>
            <person name="Brown T."/>
            <person name="Cohen L."/>
        </authorList>
    </citation>
    <scope>NUCLEOTIDE SEQUENCE</scope>
    <source>
        <strain evidence="8">GSBS06</strain>
    </source>
</reference>
<protein>
    <recommendedName>
        <fullName evidence="9">Adenosine 3'-phospho 5'-phosphosulfate transporter 1</fullName>
    </recommendedName>
</protein>
<keyword evidence="2" id="KW-0813">Transport</keyword>
<dbReference type="InterPro" id="IPR037185">
    <property type="entry name" value="EmrE-like"/>
</dbReference>
<feature type="transmembrane region" description="Helical" evidence="7">
    <location>
        <begin position="349"/>
        <end position="370"/>
    </location>
</feature>
<name>A0A7S3UYP6_9STRA</name>
<gene>
    <name evidence="8" type="ORF">ASTO00021_LOCUS11264</name>
</gene>
<evidence type="ECO:0000256" key="5">
    <source>
        <dbReference type="ARBA" id="ARBA00023136"/>
    </source>
</evidence>
<evidence type="ECO:0000256" key="1">
    <source>
        <dbReference type="ARBA" id="ARBA00004141"/>
    </source>
</evidence>
<proteinExistence type="predicted"/>
<dbReference type="EMBL" id="HBIN01014853">
    <property type="protein sequence ID" value="CAE0441123.1"/>
    <property type="molecule type" value="Transcribed_RNA"/>
</dbReference>
<evidence type="ECO:0000256" key="3">
    <source>
        <dbReference type="ARBA" id="ARBA00022692"/>
    </source>
</evidence>
<dbReference type="SUPFAM" id="SSF103481">
    <property type="entry name" value="Multidrug resistance efflux transporter EmrE"/>
    <property type="match status" value="1"/>
</dbReference>
<sequence>MDDVELAGGGALPPWLFRLVNNLGVYFIFFGIGYLALRHVRNRPAPEPSDRDFLPTLVRFLFFGPGVTQLPTNDDGTSAYSSVTKEVETSLFRRAAKLCFCVTGLLTSFLSWGLLQERVMTTEYTTGRFQSSNFMVFCSRSVGLIVALLVINFTQQKTLKAPFYKYSFTSLSNVLSSWCQLEALKYLSFPTQVLGKSSKMIPVMIMGKVISKKKYPWYEYIVAVVILFGVAVFILAENSDKANNSEQQTTMAGLFLLIGYLTFDSFTSQWQGHLFDDYDMSSYQMMVGVNSFSAFLTLLSLLQTGELLSSIDFVLANPLCAQHIAGFAVCGATGSMFIFYTIKNFGPLVFTMIMVTRQLVAIILSCIFYGHHIDAGGIGGAVIVFAAIGYRIYRKESDKRKKKQEQKQNELSQITQQSELKVEKQ</sequence>
<dbReference type="GO" id="GO:0005789">
    <property type="term" value="C:endoplasmic reticulum membrane"/>
    <property type="evidence" value="ECO:0007669"/>
    <property type="project" value="TreeGrafter"/>
</dbReference>
<keyword evidence="4 7" id="KW-1133">Transmembrane helix</keyword>
<feature type="transmembrane region" description="Helical" evidence="7">
    <location>
        <begin position="134"/>
        <end position="153"/>
    </location>
</feature>
<feature type="region of interest" description="Disordered" evidence="6">
    <location>
        <begin position="399"/>
        <end position="425"/>
    </location>
</feature>
<dbReference type="GO" id="GO:0000139">
    <property type="term" value="C:Golgi membrane"/>
    <property type="evidence" value="ECO:0007669"/>
    <property type="project" value="TreeGrafter"/>
</dbReference>
<evidence type="ECO:0000256" key="6">
    <source>
        <dbReference type="SAM" id="MobiDB-lite"/>
    </source>
</evidence>
<feature type="transmembrane region" description="Helical" evidence="7">
    <location>
        <begin position="287"/>
        <end position="304"/>
    </location>
</feature>
<dbReference type="PANTHER" id="PTHR10778:SF13">
    <property type="entry name" value="ADENOSINE 3'-PHOSPHO 5'-PHOSPHOSULFATE TRANSPORTER 1"/>
    <property type="match status" value="1"/>
</dbReference>
<evidence type="ECO:0000256" key="7">
    <source>
        <dbReference type="SAM" id="Phobius"/>
    </source>
</evidence>
<dbReference type="GO" id="GO:0046964">
    <property type="term" value="F:3'-phosphoadenosine 5'-phosphosulfate transmembrane transporter activity"/>
    <property type="evidence" value="ECO:0007669"/>
    <property type="project" value="TreeGrafter"/>
</dbReference>
<evidence type="ECO:0000313" key="8">
    <source>
        <dbReference type="EMBL" id="CAE0441123.1"/>
    </source>
</evidence>
<evidence type="ECO:0000256" key="4">
    <source>
        <dbReference type="ARBA" id="ARBA00022989"/>
    </source>
</evidence>
<dbReference type="PANTHER" id="PTHR10778">
    <property type="entry name" value="SOLUTE CARRIER FAMILY 35 MEMBER B"/>
    <property type="match status" value="1"/>
</dbReference>
<evidence type="ECO:0008006" key="9">
    <source>
        <dbReference type="Google" id="ProtNLM"/>
    </source>
</evidence>
<dbReference type="AlphaFoldDB" id="A0A7S3UYP6"/>
<evidence type="ECO:0000256" key="2">
    <source>
        <dbReference type="ARBA" id="ARBA00022448"/>
    </source>
</evidence>
<dbReference type="Pfam" id="PF08449">
    <property type="entry name" value="UAA"/>
    <property type="match status" value="1"/>
</dbReference>
<feature type="transmembrane region" description="Helical" evidence="7">
    <location>
        <begin position="324"/>
        <end position="342"/>
    </location>
</feature>
<feature type="transmembrane region" description="Helical" evidence="7">
    <location>
        <begin position="217"/>
        <end position="236"/>
    </location>
</feature>
<feature type="transmembrane region" description="Helical" evidence="7">
    <location>
        <begin position="376"/>
        <end position="393"/>
    </location>
</feature>
<accession>A0A7S3UYP6</accession>
<organism evidence="8">
    <name type="scientific">Aplanochytrium stocchinoi</name>
    <dbReference type="NCBI Taxonomy" id="215587"/>
    <lineage>
        <taxon>Eukaryota</taxon>
        <taxon>Sar</taxon>
        <taxon>Stramenopiles</taxon>
        <taxon>Bigyra</taxon>
        <taxon>Labyrinthulomycetes</taxon>
        <taxon>Thraustochytrida</taxon>
        <taxon>Thraustochytriidae</taxon>
        <taxon>Aplanochytrium</taxon>
    </lineage>
</organism>
<feature type="transmembrane region" description="Helical" evidence="7">
    <location>
        <begin position="248"/>
        <end position="266"/>
    </location>
</feature>
<keyword evidence="3 7" id="KW-0812">Transmembrane</keyword>
<dbReference type="InterPro" id="IPR013657">
    <property type="entry name" value="SCL35B1-4/HUT1"/>
</dbReference>